<evidence type="ECO:0000259" key="12">
    <source>
        <dbReference type="Pfam" id="PF00133"/>
    </source>
</evidence>
<evidence type="ECO:0000259" key="13">
    <source>
        <dbReference type="Pfam" id="PF08264"/>
    </source>
</evidence>
<dbReference type="GO" id="GO:0032543">
    <property type="term" value="P:mitochondrial translation"/>
    <property type="evidence" value="ECO:0007669"/>
    <property type="project" value="TreeGrafter"/>
</dbReference>
<dbReference type="GO" id="GO:0005739">
    <property type="term" value="C:mitochondrion"/>
    <property type="evidence" value="ECO:0007669"/>
    <property type="project" value="UniProtKB-SubCell"/>
</dbReference>
<dbReference type="PANTHER" id="PTHR42765">
    <property type="entry name" value="SOLEUCYL-TRNA SYNTHETASE"/>
    <property type="match status" value="1"/>
</dbReference>
<proteinExistence type="inferred from homology"/>
<organism evidence="15">
    <name type="scientific">Thrips palmi</name>
    <name type="common">Melon thrips</name>
    <dbReference type="NCBI Taxonomy" id="161013"/>
    <lineage>
        <taxon>Eukaryota</taxon>
        <taxon>Metazoa</taxon>
        <taxon>Ecdysozoa</taxon>
        <taxon>Arthropoda</taxon>
        <taxon>Hexapoda</taxon>
        <taxon>Insecta</taxon>
        <taxon>Pterygota</taxon>
        <taxon>Neoptera</taxon>
        <taxon>Paraneoptera</taxon>
        <taxon>Thysanoptera</taxon>
        <taxon>Terebrantia</taxon>
        <taxon>Thripoidea</taxon>
        <taxon>Thripidae</taxon>
        <taxon>Thrips</taxon>
    </lineage>
</organism>
<comment type="catalytic activity">
    <reaction evidence="10">
        <text>tRNA(Ile) + L-isoleucine + ATP = L-isoleucyl-tRNA(Ile) + AMP + diphosphate</text>
        <dbReference type="Rhea" id="RHEA:11060"/>
        <dbReference type="Rhea" id="RHEA-COMP:9666"/>
        <dbReference type="Rhea" id="RHEA-COMP:9695"/>
        <dbReference type="ChEBI" id="CHEBI:30616"/>
        <dbReference type="ChEBI" id="CHEBI:33019"/>
        <dbReference type="ChEBI" id="CHEBI:58045"/>
        <dbReference type="ChEBI" id="CHEBI:78442"/>
        <dbReference type="ChEBI" id="CHEBI:78528"/>
        <dbReference type="ChEBI" id="CHEBI:456215"/>
        <dbReference type="EC" id="6.1.1.5"/>
    </reaction>
</comment>
<dbReference type="FunFam" id="3.40.50.620:FF:000111">
    <property type="entry name" value="Mitochondrial isoleucyl-tRNA synthetase"/>
    <property type="match status" value="1"/>
</dbReference>
<dbReference type="InterPro" id="IPR050081">
    <property type="entry name" value="Ile-tRNA_ligase"/>
</dbReference>
<keyword evidence="8 11" id="KW-0030">Aminoacyl-tRNA synthetase</keyword>
<dbReference type="Pfam" id="PF08264">
    <property type="entry name" value="Anticodon_1"/>
    <property type="match status" value="1"/>
</dbReference>
<keyword evidence="6 11" id="KW-0067">ATP-binding</keyword>
<keyword evidence="4 11" id="KW-0436">Ligase</keyword>
<evidence type="ECO:0000256" key="11">
    <source>
        <dbReference type="RuleBase" id="RU363035"/>
    </source>
</evidence>
<evidence type="ECO:0000256" key="6">
    <source>
        <dbReference type="ARBA" id="ARBA00022840"/>
    </source>
</evidence>
<dbReference type="GO" id="GO:0002161">
    <property type="term" value="F:aminoacyl-tRNA deacylase activity"/>
    <property type="evidence" value="ECO:0007669"/>
    <property type="project" value="InterPro"/>
</dbReference>
<evidence type="ECO:0000256" key="3">
    <source>
        <dbReference type="ARBA" id="ARBA00013165"/>
    </source>
</evidence>
<dbReference type="SUPFAM" id="SSF50677">
    <property type="entry name" value="ValRS/IleRS/LeuRS editing domain"/>
    <property type="match status" value="1"/>
</dbReference>
<feature type="domain" description="Aminoacyl-tRNA synthetase class Ia" evidence="12">
    <location>
        <begin position="95"/>
        <end position="688"/>
    </location>
</feature>
<accession>A0A6P8ZTW4</accession>
<dbReference type="GO" id="GO:0000049">
    <property type="term" value="F:tRNA binding"/>
    <property type="evidence" value="ECO:0007669"/>
    <property type="project" value="InterPro"/>
</dbReference>
<dbReference type="InterPro" id="IPR013155">
    <property type="entry name" value="M/V/L/I-tRNA-synth_anticd-bd"/>
</dbReference>
<dbReference type="EC" id="6.1.1.5" evidence="3"/>
<sequence length="983" mass="111261">MSALMACQVPNSRCFLGRTVYIHKRIASILPLKRSLSTAPEKGEKKGAAKFKSTVLLPKTEFPLWLDPRQRAKHDADILKNCGFSSLYNWQRDNLKGEEFVLHDGPPYANGAPHVGHAVNKILKDIVMRNELLQGRRIHYVPGWDCHGLPIELKALSQKGSSKIENPVDIRRTARLFASDAIETQKKVFQSWGILGDWDNGCYFTFTKPYVQNQLKQFYSLYEKGFVYRDMKPIYWSPSSKTALAEAELQYNKEHKSTSVTVRVKLLTKPFNVDLEGDLYALVWTTTPWTLPANEAVTYKSDMDYSIVNIENLDGHYIVATKLVPVLEASLSKQIKTVQNIPGRSLKRATYSHPLFRQEVHKFLHADHVTDEKGTGLVHCAPSHGREDYIVAVENDLKLVSLVDKEGNYVETAGADLVGKSIMGNGVDAVMGLLKNDIICTEELVHSYPYDWRTNKPVFMLASEQWFFNCSAVKEDALAALKTIEYAPDHSHSKAISKLVRERPFWCISRQRVWGVPIPALFKRDCKKPIISKELIDHYCNLVKNHGSDFWWTLPIEDICPPSLAAKLGIDASEVDRCADILDIWFDSGLSWSAVLEGRTADLYLEGSDQLVGWFQSSMLTSVALTGKAPYRKIFTHGFVVDENGLKMSKSIGNVIDPCIITSGGKNLQKEPAFGVDSLRWWAAAHSVQHANIPISVSLIKLSADIIHKLRGTFRYALGVLNDFPVERTVNLSSQSLWLLDQYMLHAITTLKKDVNELYSTHRYNLVCSTINHFVVNDVSNLYFTLTKDRLFCDMAESERRRACQYVIYHVLETLLELVAPITPLLVEETYKYHPIHAGKRFFEYRSKNPIQLEMDWLKPSTESCAKTAFDLRSAVTKTSEGKNTWLQSALVHCSETNFNVLKPLFDGQPKHSSQLTEILQVGSVVMEPSSSDDDEFQVHLSPENIHLCVRCRRYGVIEGSDICSRCTEVLDSPLNALKHSFF</sequence>
<dbReference type="Gene3D" id="3.90.740.10">
    <property type="entry name" value="Valyl/Leucyl/Isoleucyl-tRNA synthetase, editing domain"/>
    <property type="match status" value="1"/>
</dbReference>
<dbReference type="Gene3D" id="3.40.50.620">
    <property type="entry name" value="HUPs"/>
    <property type="match status" value="2"/>
</dbReference>
<dbReference type="InterPro" id="IPR014729">
    <property type="entry name" value="Rossmann-like_a/b/a_fold"/>
</dbReference>
<dbReference type="InterPro" id="IPR033708">
    <property type="entry name" value="Anticodon_Ile_BEm"/>
</dbReference>
<evidence type="ECO:0000256" key="1">
    <source>
        <dbReference type="ARBA" id="ARBA00004173"/>
    </source>
</evidence>
<evidence type="ECO:0000256" key="9">
    <source>
        <dbReference type="ARBA" id="ARBA00032665"/>
    </source>
</evidence>
<dbReference type="InterPro" id="IPR002301">
    <property type="entry name" value="Ile-tRNA-ligase"/>
</dbReference>
<protein>
    <recommendedName>
        <fullName evidence="3">isoleucine--tRNA ligase</fullName>
        <ecNumber evidence="3">6.1.1.5</ecNumber>
    </recommendedName>
    <alternativeName>
        <fullName evidence="9">Isoleucyl-tRNA synthetase</fullName>
    </alternativeName>
</protein>
<dbReference type="NCBIfam" id="TIGR00392">
    <property type="entry name" value="ileS"/>
    <property type="match status" value="1"/>
</dbReference>
<evidence type="ECO:0000256" key="8">
    <source>
        <dbReference type="ARBA" id="ARBA00023146"/>
    </source>
</evidence>
<dbReference type="PROSITE" id="PS00178">
    <property type="entry name" value="AA_TRNA_LIGASE_I"/>
    <property type="match status" value="1"/>
</dbReference>
<reference evidence="15" key="1">
    <citation type="submission" date="2025-08" db="UniProtKB">
        <authorList>
            <consortium name="RefSeq"/>
        </authorList>
    </citation>
    <scope>IDENTIFICATION</scope>
    <source>
        <tissue evidence="15">Total insect</tissue>
    </source>
</reference>
<dbReference type="SUPFAM" id="SSF52374">
    <property type="entry name" value="Nucleotidylyl transferase"/>
    <property type="match status" value="1"/>
</dbReference>
<dbReference type="GO" id="GO:0004822">
    <property type="term" value="F:isoleucine-tRNA ligase activity"/>
    <property type="evidence" value="ECO:0007669"/>
    <property type="project" value="UniProtKB-EC"/>
</dbReference>
<dbReference type="CDD" id="cd07960">
    <property type="entry name" value="Anticodon_Ia_Ile_BEm"/>
    <property type="match status" value="1"/>
</dbReference>
<evidence type="ECO:0000256" key="4">
    <source>
        <dbReference type="ARBA" id="ARBA00022598"/>
    </source>
</evidence>
<keyword evidence="5 11" id="KW-0547">Nucleotide-binding</keyword>
<dbReference type="GeneID" id="117649779"/>
<keyword evidence="7 11" id="KW-0648">Protein biosynthesis</keyword>
<evidence type="ECO:0000256" key="5">
    <source>
        <dbReference type="ARBA" id="ARBA00022741"/>
    </source>
</evidence>
<dbReference type="InterPro" id="IPR009080">
    <property type="entry name" value="tRNAsynth_Ia_anticodon-bd"/>
</dbReference>
<comment type="similarity">
    <text evidence="2 11">Belongs to the class-I aminoacyl-tRNA synthetase family.</text>
</comment>
<dbReference type="KEGG" id="tpal:117649779"/>
<dbReference type="InterPro" id="IPR001412">
    <property type="entry name" value="aa-tRNA-synth_I_CS"/>
</dbReference>
<dbReference type="GO" id="GO:0005524">
    <property type="term" value="F:ATP binding"/>
    <property type="evidence" value="ECO:0007669"/>
    <property type="project" value="UniProtKB-KW"/>
</dbReference>
<dbReference type="PANTHER" id="PTHR42765:SF1">
    <property type="entry name" value="ISOLEUCINE--TRNA LIGASE, MITOCHONDRIAL"/>
    <property type="match status" value="1"/>
</dbReference>
<dbReference type="InParanoid" id="A0A6P8ZTW4"/>
<dbReference type="PRINTS" id="PR00984">
    <property type="entry name" value="TRNASYNTHILE"/>
</dbReference>
<keyword evidence="14" id="KW-1185">Reference proteome</keyword>
<dbReference type="FunFam" id="3.90.740.10:FF:000009">
    <property type="entry name" value="Isoleucyl-tRNA synthetase 2, mitochondrial"/>
    <property type="match status" value="1"/>
</dbReference>
<evidence type="ECO:0000256" key="2">
    <source>
        <dbReference type="ARBA" id="ARBA00005594"/>
    </source>
</evidence>
<comment type="subcellular location">
    <subcellularLocation>
        <location evidence="1">Mitochondrion</location>
    </subcellularLocation>
</comment>
<dbReference type="SUPFAM" id="SSF47323">
    <property type="entry name" value="Anticodon-binding domain of a subclass of class I aminoacyl-tRNA synthetases"/>
    <property type="match status" value="1"/>
</dbReference>
<feature type="domain" description="Methionyl/Valyl/Leucyl/Isoleucyl-tRNA synthetase anticodon-binding" evidence="13">
    <location>
        <begin position="741"/>
        <end position="878"/>
    </location>
</feature>
<dbReference type="OrthoDB" id="10264412at2759"/>
<dbReference type="CTD" id="39762"/>
<evidence type="ECO:0000256" key="10">
    <source>
        <dbReference type="ARBA" id="ARBA00048359"/>
    </source>
</evidence>
<gene>
    <name evidence="15" type="primary">LOC117649779</name>
</gene>
<dbReference type="InterPro" id="IPR002300">
    <property type="entry name" value="aa-tRNA-synth_Ia"/>
</dbReference>
<dbReference type="GO" id="GO:0006428">
    <property type="term" value="P:isoleucyl-tRNA aminoacylation"/>
    <property type="evidence" value="ECO:0007669"/>
    <property type="project" value="InterPro"/>
</dbReference>
<evidence type="ECO:0000256" key="7">
    <source>
        <dbReference type="ARBA" id="ARBA00022917"/>
    </source>
</evidence>
<dbReference type="Gene3D" id="1.10.730.20">
    <property type="match status" value="1"/>
</dbReference>
<dbReference type="AlphaFoldDB" id="A0A6P8ZTW4"/>
<dbReference type="RefSeq" id="XP_034248722.1">
    <property type="nucleotide sequence ID" value="XM_034392831.1"/>
</dbReference>
<dbReference type="InterPro" id="IPR009008">
    <property type="entry name" value="Val/Leu/Ile-tRNA-synth_edit"/>
</dbReference>
<name>A0A6P8ZTW4_THRPL</name>
<evidence type="ECO:0000313" key="14">
    <source>
        <dbReference type="Proteomes" id="UP000515158"/>
    </source>
</evidence>
<dbReference type="Pfam" id="PF00133">
    <property type="entry name" value="tRNA-synt_1"/>
    <property type="match status" value="1"/>
</dbReference>
<dbReference type="FunCoup" id="A0A6P8ZTW4">
    <property type="interactions" value="1433"/>
</dbReference>
<dbReference type="Proteomes" id="UP000515158">
    <property type="component" value="Unplaced"/>
</dbReference>
<evidence type="ECO:0000313" key="15">
    <source>
        <dbReference type="RefSeq" id="XP_034248722.1"/>
    </source>
</evidence>